<dbReference type="OrthoDB" id="6701134at2"/>
<dbReference type="EMBL" id="AYEU01000005">
    <property type="protein sequence ID" value="ESK51810.1"/>
    <property type="molecule type" value="Genomic_DNA"/>
</dbReference>
<dbReference type="PATRIC" id="fig|1341683.3.peg.1227"/>
<dbReference type="AlphaFoldDB" id="V2UT58"/>
<comment type="caution">
    <text evidence="2">The sequence shown here is derived from an EMBL/GenBank/DDBJ whole genome shotgun (WGS) entry which is preliminary data.</text>
</comment>
<feature type="transmembrane region" description="Helical" evidence="1">
    <location>
        <begin position="20"/>
        <end position="40"/>
    </location>
</feature>
<dbReference type="HOGENOM" id="CLU_182735_0_0_6"/>
<dbReference type="STRING" id="396323.VH98_09185"/>
<gene>
    <name evidence="2" type="ORF">P255_01239</name>
</gene>
<feature type="transmembrane region" description="Helical" evidence="1">
    <location>
        <begin position="46"/>
        <end position="65"/>
    </location>
</feature>
<keyword evidence="1" id="KW-0472">Membrane</keyword>
<sequence>MISMNKLIFINNAVKHNQQALTYCFTTLALMLTLTFEGVITGNLKPAYFLYALVVSLAFALWAVIDHKFRKQ</sequence>
<keyword evidence="1" id="KW-1133">Transmembrane helix</keyword>
<evidence type="ECO:0000256" key="1">
    <source>
        <dbReference type="SAM" id="Phobius"/>
    </source>
</evidence>
<keyword evidence="3" id="KW-1185">Reference proteome</keyword>
<name>V2UT58_9GAMM</name>
<dbReference type="RefSeq" id="WP_004901580.1">
    <property type="nucleotide sequence ID" value="NZ_BBTI01000009.1"/>
</dbReference>
<accession>V2UT58</accession>
<organism evidence="2 3">
    <name type="scientific">Acinetobacter brisouii CIP 110357</name>
    <dbReference type="NCBI Taxonomy" id="1341683"/>
    <lineage>
        <taxon>Bacteria</taxon>
        <taxon>Pseudomonadati</taxon>
        <taxon>Pseudomonadota</taxon>
        <taxon>Gammaproteobacteria</taxon>
        <taxon>Moraxellales</taxon>
        <taxon>Moraxellaceae</taxon>
        <taxon>Acinetobacter</taxon>
    </lineage>
</organism>
<evidence type="ECO:0000313" key="3">
    <source>
        <dbReference type="Proteomes" id="UP000018418"/>
    </source>
</evidence>
<protein>
    <submittedName>
        <fullName evidence="2">Uncharacterized protein</fullName>
    </submittedName>
</protein>
<evidence type="ECO:0000313" key="2">
    <source>
        <dbReference type="EMBL" id="ESK51810.1"/>
    </source>
</evidence>
<keyword evidence="1" id="KW-0812">Transmembrane</keyword>
<dbReference type="Proteomes" id="UP000018418">
    <property type="component" value="Unassembled WGS sequence"/>
</dbReference>
<proteinExistence type="predicted"/>
<reference evidence="2 3" key="1">
    <citation type="submission" date="2013-10" db="EMBL/GenBank/DDBJ databases">
        <title>The Genome Sequence of Acinetobacter brisouii CIP 110357.</title>
        <authorList>
            <consortium name="The Broad Institute Genomics Platform"/>
            <consortium name="The Broad Institute Genome Sequencing Center for Infectious Disease"/>
            <person name="Cerqueira G."/>
            <person name="Feldgarden M."/>
            <person name="Courvalin P."/>
            <person name="Grillot-Courvalin C."/>
            <person name="Clermont D."/>
            <person name="Rocha E."/>
            <person name="Yoon E.-J."/>
            <person name="Nemec A."/>
            <person name="Young S.K."/>
            <person name="Zeng Q."/>
            <person name="Gargeya S."/>
            <person name="Fitzgerald M."/>
            <person name="Abouelleil A."/>
            <person name="Alvarado L."/>
            <person name="Berlin A.M."/>
            <person name="Chapman S.B."/>
            <person name="Gainer-Dewar J."/>
            <person name="Goldberg J."/>
            <person name="Gnerre S."/>
            <person name="Griggs A."/>
            <person name="Gujja S."/>
            <person name="Hansen M."/>
            <person name="Howarth C."/>
            <person name="Imamovic A."/>
            <person name="Ireland A."/>
            <person name="Larimer J."/>
            <person name="McCowan C."/>
            <person name="Murphy C."/>
            <person name="Pearson M."/>
            <person name="Poon T.W."/>
            <person name="Priest M."/>
            <person name="Roberts A."/>
            <person name="Saif S."/>
            <person name="Shea T."/>
            <person name="Sykes S."/>
            <person name="Wortman J."/>
            <person name="Nusbaum C."/>
            <person name="Birren B."/>
        </authorList>
    </citation>
    <scope>NUCLEOTIDE SEQUENCE [LARGE SCALE GENOMIC DNA]</scope>
    <source>
        <strain evidence="2 3">CIP 110357</strain>
    </source>
</reference>